<dbReference type="EnsemblMetazoa" id="AFAF008091-RA">
    <property type="protein sequence ID" value="AFAF008091-PA"/>
    <property type="gene ID" value="AFAF008091"/>
</dbReference>
<dbReference type="SMART" id="SM00636">
    <property type="entry name" value="Glyco_18"/>
    <property type="match status" value="1"/>
</dbReference>
<name>A0A182QDP6_9DIPT</name>
<dbReference type="SUPFAM" id="SSF51445">
    <property type="entry name" value="(Trans)glycosidases"/>
    <property type="match status" value="1"/>
</dbReference>
<proteinExistence type="predicted"/>
<feature type="signal peptide" evidence="3">
    <location>
        <begin position="1"/>
        <end position="18"/>
    </location>
</feature>
<dbReference type="AlphaFoldDB" id="A0A182QDP6"/>
<dbReference type="STRING" id="69004.A0A182QDP6"/>
<evidence type="ECO:0000313" key="5">
    <source>
        <dbReference type="EnsemblMetazoa" id="AFAF008091-PA"/>
    </source>
</evidence>
<dbReference type="InterPro" id="IPR017853">
    <property type="entry name" value="GH"/>
</dbReference>
<dbReference type="Gene3D" id="3.10.50.10">
    <property type="match status" value="1"/>
</dbReference>
<dbReference type="GO" id="GO:0004568">
    <property type="term" value="F:chitinase activity"/>
    <property type="evidence" value="ECO:0007669"/>
    <property type="project" value="TreeGrafter"/>
</dbReference>
<dbReference type="GO" id="GO:0006032">
    <property type="term" value="P:chitin catabolic process"/>
    <property type="evidence" value="ECO:0007669"/>
    <property type="project" value="TreeGrafter"/>
</dbReference>
<dbReference type="VEuPathDB" id="VectorBase:AFAF008091"/>
<keyword evidence="2" id="KW-1015">Disulfide bond</keyword>
<dbReference type="InterPro" id="IPR050314">
    <property type="entry name" value="Glycosyl_Hydrlase_18"/>
</dbReference>
<accession>A0A182QDP6</accession>
<dbReference type="Pfam" id="PF00704">
    <property type="entry name" value="Glyco_hydro_18"/>
    <property type="match status" value="1"/>
</dbReference>
<dbReference type="Proteomes" id="UP000075886">
    <property type="component" value="Unassembled WGS sequence"/>
</dbReference>
<dbReference type="PANTHER" id="PTHR11177:SF360">
    <property type="entry name" value="CHITINASE 4-RELATED"/>
    <property type="match status" value="1"/>
</dbReference>
<evidence type="ECO:0000256" key="2">
    <source>
        <dbReference type="ARBA" id="ARBA00023157"/>
    </source>
</evidence>
<feature type="domain" description="GH18" evidence="4">
    <location>
        <begin position="19"/>
        <end position="361"/>
    </location>
</feature>
<evidence type="ECO:0000313" key="6">
    <source>
        <dbReference type="Proteomes" id="UP000075886"/>
    </source>
</evidence>
<protein>
    <recommendedName>
        <fullName evidence="4">GH18 domain-containing protein</fullName>
    </recommendedName>
</protein>
<dbReference type="SUPFAM" id="SSF54556">
    <property type="entry name" value="Chitinase insertion domain"/>
    <property type="match status" value="1"/>
</dbReference>
<dbReference type="PROSITE" id="PS51910">
    <property type="entry name" value="GH18_2"/>
    <property type="match status" value="1"/>
</dbReference>
<keyword evidence="1 3" id="KW-0732">Signal</keyword>
<feature type="chain" id="PRO_5008132764" description="GH18 domain-containing protein" evidence="3">
    <location>
        <begin position="19"/>
        <end position="361"/>
    </location>
</feature>
<dbReference type="InterPro" id="IPR001223">
    <property type="entry name" value="Glyco_hydro18_cat"/>
</dbReference>
<dbReference type="GO" id="GO:0005975">
    <property type="term" value="P:carbohydrate metabolic process"/>
    <property type="evidence" value="ECO:0007669"/>
    <property type="project" value="InterPro"/>
</dbReference>
<dbReference type="Gene3D" id="3.20.20.80">
    <property type="entry name" value="Glycosidases"/>
    <property type="match status" value="1"/>
</dbReference>
<organism evidence="5 6">
    <name type="scientific">Anopheles farauti</name>
    <dbReference type="NCBI Taxonomy" id="69004"/>
    <lineage>
        <taxon>Eukaryota</taxon>
        <taxon>Metazoa</taxon>
        <taxon>Ecdysozoa</taxon>
        <taxon>Arthropoda</taxon>
        <taxon>Hexapoda</taxon>
        <taxon>Insecta</taxon>
        <taxon>Pterygota</taxon>
        <taxon>Neoptera</taxon>
        <taxon>Endopterygota</taxon>
        <taxon>Diptera</taxon>
        <taxon>Nematocera</taxon>
        <taxon>Culicoidea</taxon>
        <taxon>Culicidae</taxon>
        <taxon>Anophelinae</taxon>
        <taxon>Anopheles</taxon>
    </lineage>
</organism>
<dbReference type="FunFam" id="3.10.50.10:FF:000001">
    <property type="entry name" value="Chitinase 3-like 1"/>
    <property type="match status" value="1"/>
</dbReference>
<evidence type="ECO:0000256" key="1">
    <source>
        <dbReference type="ARBA" id="ARBA00022729"/>
    </source>
</evidence>
<keyword evidence="6" id="KW-1185">Reference proteome</keyword>
<dbReference type="EMBL" id="AXCN02001008">
    <property type="status" value="NOT_ANNOTATED_CDS"/>
    <property type="molecule type" value="Genomic_DNA"/>
</dbReference>
<reference evidence="5" key="2">
    <citation type="submission" date="2020-05" db="UniProtKB">
        <authorList>
            <consortium name="EnsemblMetazoa"/>
        </authorList>
    </citation>
    <scope>IDENTIFICATION</scope>
    <source>
        <strain evidence="5">FAR1</strain>
    </source>
</reference>
<dbReference type="GO" id="GO:0008061">
    <property type="term" value="F:chitin binding"/>
    <property type="evidence" value="ECO:0007669"/>
    <property type="project" value="InterPro"/>
</dbReference>
<dbReference type="InterPro" id="IPR011583">
    <property type="entry name" value="Chitinase_II/V-like_cat"/>
</dbReference>
<evidence type="ECO:0000259" key="4">
    <source>
        <dbReference type="PROSITE" id="PS51910"/>
    </source>
</evidence>
<evidence type="ECO:0000256" key="3">
    <source>
        <dbReference type="SAM" id="SignalP"/>
    </source>
</evidence>
<dbReference type="InterPro" id="IPR029070">
    <property type="entry name" value="Chitinase_insertion_sf"/>
</dbReference>
<sequence>MIKAVVVTVFMCLSVVATQNIVCYYDNRAASYSTPTFPGNLSVTNCTHYVYDGVGVTAQGEIRILSSYDTASGFEDFQKLRQNGDIKLYVLLTSDRDGGKNLTNAIASRSEKLVNNIAIFVEQYNFHGVEIDRRTIDFDKNALARFVNRLRSRLYMINKQLAVSVSAQFTDAYDITSLSLYADMINFHAYSFTSPLANTVADLAPLYSTTAGVDSVNSTLASWLAAGVRKNKLNLVVVPYARTYVLVNESQRTVGSRSAGPGPAGPNTKRAGFLARYEFCSVLNDYTVVSGSVAGTTYYYKGKNWVSIETEDTLGSKFIYAIDNGLAGVAIYSLDSDDVNDACGTGAYRIAKLANEYLSNP</sequence>
<reference evidence="6" key="1">
    <citation type="submission" date="2014-01" db="EMBL/GenBank/DDBJ databases">
        <title>The Genome Sequence of Anopheles farauti FAR1 (V2).</title>
        <authorList>
            <consortium name="The Broad Institute Genomics Platform"/>
            <person name="Neafsey D.E."/>
            <person name="Besansky N."/>
            <person name="Howell P."/>
            <person name="Walton C."/>
            <person name="Young S.K."/>
            <person name="Zeng Q."/>
            <person name="Gargeya S."/>
            <person name="Fitzgerald M."/>
            <person name="Haas B."/>
            <person name="Abouelleil A."/>
            <person name="Allen A.W."/>
            <person name="Alvarado L."/>
            <person name="Arachchi H.M."/>
            <person name="Berlin A.M."/>
            <person name="Chapman S.B."/>
            <person name="Gainer-Dewar J."/>
            <person name="Goldberg J."/>
            <person name="Griggs A."/>
            <person name="Gujja S."/>
            <person name="Hansen M."/>
            <person name="Howarth C."/>
            <person name="Imamovic A."/>
            <person name="Ireland A."/>
            <person name="Larimer J."/>
            <person name="McCowan C."/>
            <person name="Murphy C."/>
            <person name="Pearson M."/>
            <person name="Poon T.W."/>
            <person name="Priest M."/>
            <person name="Roberts A."/>
            <person name="Saif S."/>
            <person name="Shea T."/>
            <person name="Sisk P."/>
            <person name="Sykes S."/>
            <person name="Wortman J."/>
            <person name="Nusbaum C."/>
            <person name="Birren B."/>
        </authorList>
    </citation>
    <scope>NUCLEOTIDE SEQUENCE [LARGE SCALE GENOMIC DNA]</scope>
    <source>
        <strain evidence="6">FAR1</strain>
    </source>
</reference>
<dbReference type="PANTHER" id="PTHR11177">
    <property type="entry name" value="CHITINASE"/>
    <property type="match status" value="1"/>
</dbReference>
<dbReference type="GO" id="GO:0005576">
    <property type="term" value="C:extracellular region"/>
    <property type="evidence" value="ECO:0007669"/>
    <property type="project" value="TreeGrafter"/>
</dbReference>